<evidence type="ECO:0000313" key="1">
    <source>
        <dbReference type="EMBL" id="RBP36334.1"/>
    </source>
</evidence>
<sequence length="158" mass="17623">MTLTTTQSSSGLASTQHPHFVGLAQLRSLLAHEDVASDSAKSDAVLDMIAVLLRQGNARNAVEAFCRLKKICGSVCYMAQFRLRNWLEKQVMVRTGDAGWQPLELGFGDFRRLVQGYRHKEWEWQEAAGSWEDIEVIFAWSGVPEVLDPSEAEEAVVA</sequence>
<proteinExistence type="predicted"/>
<name>A0A366H5Z8_9BACT</name>
<accession>A0A366H5Z8</accession>
<reference evidence="1 2" key="1">
    <citation type="submission" date="2018-06" db="EMBL/GenBank/DDBJ databases">
        <title>Genomic Encyclopedia of Type Strains, Phase IV (KMG-IV): sequencing the most valuable type-strain genomes for metagenomic binning, comparative biology and taxonomic classification.</title>
        <authorList>
            <person name="Goeker M."/>
        </authorList>
    </citation>
    <scope>NUCLEOTIDE SEQUENCE [LARGE SCALE GENOMIC DNA]</scope>
    <source>
        <strain evidence="1 2">DSM 25532</strain>
    </source>
</reference>
<dbReference type="AlphaFoldDB" id="A0A366H5Z8"/>
<protein>
    <submittedName>
        <fullName evidence="1">Uncharacterized protein</fullName>
    </submittedName>
</protein>
<gene>
    <name evidence="1" type="ORF">DES53_11723</name>
</gene>
<comment type="caution">
    <text evidence="1">The sequence shown here is derived from an EMBL/GenBank/DDBJ whole genome shotgun (WGS) entry which is preliminary data.</text>
</comment>
<dbReference type="RefSeq" id="WP_113961932.1">
    <property type="nucleotide sequence ID" value="NZ_QNRR01000017.1"/>
</dbReference>
<evidence type="ECO:0000313" key="2">
    <source>
        <dbReference type="Proteomes" id="UP000253426"/>
    </source>
</evidence>
<organism evidence="1 2">
    <name type="scientific">Roseimicrobium gellanilyticum</name>
    <dbReference type="NCBI Taxonomy" id="748857"/>
    <lineage>
        <taxon>Bacteria</taxon>
        <taxon>Pseudomonadati</taxon>
        <taxon>Verrucomicrobiota</taxon>
        <taxon>Verrucomicrobiia</taxon>
        <taxon>Verrucomicrobiales</taxon>
        <taxon>Verrucomicrobiaceae</taxon>
        <taxon>Roseimicrobium</taxon>
    </lineage>
</organism>
<keyword evidence="2" id="KW-1185">Reference proteome</keyword>
<dbReference type="EMBL" id="QNRR01000017">
    <property type="protein sequence ID" value="RBP36334.1"/>
    <property type="molecule type" value="Genomic_DNA"/>
</dbReference>
<dbReference type="Proteomes" id="UP000253426">
    <property type="component" value="Unassembled WGS sequence"/>
</dbReference>
<dbReference type="OrthoDB" id="9852162at2"/>